<feature type="compositionally biased region" description="Pro residues" evidence="2">
    <location>
        <begin position="125"/>
        <end position="134"/>
    </location>
</feature>
<dbReference type="EMBL" id="JAKLMC020000004">
    <property type="protein sequence ID" value="KAK5956835.1"/>
    <property type="molecule type" value="Genomic_DNA"/>
</dbReference>
<dbReference type="InterPro" id="IPR032640">
    <property type="entry name" value="AMPK1_CBM"/>
</dbReference>
<dbReference type="GO" id="GO:0005634">
    <property type="term" value="C:nucleus"/>
    <property type="evidence" value="ECO:0007669"/>
    <property type="project" value="TreeGrafter"/>
</dbReference>
<evidence type="ECO:0000256" key="2">
    <source>
        <dbReference type="SAM" id="MobiDB-lite"/>
    </source>
</evidence>
<dbReference type="InterPro" id="IPR050827">
    <property type="entry name" value="CRP1_MDG1_kinase"/>
</dbReference>
<comment type="caution">
    <text evidence="4">The sequence shown here is derived from an EMBL/GenBank/DDBJ whole genome shotgun (WGS) entry which is preliminary data.</text>
</comment>
<organism evidence="4 5">
    <name type="scientific">Knufia fluminis</name>
    <dbReference type="NCBI Taxonomy" id="191047"/>
    <lineage>
        <taxon>Eukaryota</taxon>
        <taxon>Fungi</taxon>
        <taxon>Dikarya</taxon>
        <taxon>Ascomycota</taxon>
        <taxon>Pezizomycotina</taxon>
        <taxon>Eurotiomycetes</taxon>
        <taxon>Chaetothyriomycetidae</taxon>
        <taxon>Chaetothyriales</taxon>
        <taxon>Trichomeriaceae</taxon>
        <taxon>Knufia</taxon>
    </lineage>
</organism>
<dbReference type="InterPro" id="IPR014756">
    <property type="entry name" value="Ig_E-set"/>
</dbReference>
<dbReference type="GO" id="GO:0019901">
    <property type="term" value="F:protein kinase binding"/>
    <property type="evidence" value="ECO:0007669"/>
    <property type="project" value="TreeGrafter"/>
</dbReference>
<dbReference type="Pfam" id="PF16561">
    <property type="entry name" value="AMPK1_CBM"/>
    <property type="match status" value="1"/>
</dbReference>
<sequence>MVLKTIRLTRQDLSPPVFLAGTFTEWQPSLEMDHETVIESNENRQAFYKTIDLKPGEHQYKFRLGHGDWWIIDDAAETVTDDLGNVNNVVRVEEPNGTTQHDASQSSNTAVKEIQEGQTSRKPEMTPPDSPPESPSTTTAAETNSFTSTNPILDSQADTGVTTPLRDDQIDRTKLRPTVTHETQTGTDSIASDTPKDQVSGERPRGFLARLLCCCSRQTAIGGAVLVAAFAMYYYRQ</sequence>
<gene>
    <name evidence="4" type="ORF">OHC33_002324</name>
</gene>
<protein>
    <recommendedName>
        <fullName evidence="3">AMP-activated protein kinase glycogen-binding domain-containing protein</fullName>
    </recommendedName>
</protein>
<feature type="compositionally biased region" description="Polar residues" evidence="2">
    <location>
        <begin position="180"/>
        <end position="192"/>
    </location>
</feature>
<dbReference type="InterPro" id="IPR013783">
    <property type="entry name" value="Ig-like_fold"/>
</dbReference>
<feature type="region of interest" description="Disordered" evidence="2">
    <location>
        <begin position="95"/>
        <end position="202"/>
    </location>
</feature>
<dbReference type="CDD" id="cd02859">
    <property type="entry name" value="E_set_AMPKbeta_like_N"/>
    <property type="match status" value="1"/>
</dbReference>
<dbReference type="GO" id="GO:0007165">
    <property type="term" value="P:signal transduction"/>
    <property type="evidence" value="ECO:0007669"/>
    <property type="project" value="TreeGrafter"/>
</dbReference>
<proteinExistence type="inferred from homology"/>
<dbReference type="AlphaFoldDB" id="A0AAN8EVC8"/>
<evidence type="ECO:0000313" key="4">
    <source>
        <dbReference type="EMBL" id="KAK5956835.1"/>
    </source>
</evidence>
<dbReference type="GO" id="GO:0005737">
    <property type="term" value="C:cytoplasm"/>
    <property type="evidence" value="ECO:0007669"/>
    <property type="project" value="TreeGrafter"/>
</dbReference>
<name>A0AAN8EVC8_9EURO</name>
<keyword evidence="5" id="KW-1185">Reference proteome</keyword>
<feature type="compositionally biased region" description="Polar residues" evidence="2">
    <location>
        <begin position="97"/>
        <end position="112"/>
    </location>
</feature>
<dbReference type="Gene3D" id="2.60.40.10">
    <property type="entry name" value="Immunoglobulins"/>
    <property type="match status" value="1"/>
</dbReference>
<dbReference type="PANTHER" id="PTHR10343:SF84">
    <property type="entry name" value="5'-AMP-ACTIVATED PROTEIN KINASE SUBUNIT BETA-1"/>
    <property type="match status" value="1"/>
</dbReference>
<dbReference type="GO" id="GO:0031588">
    <property type="term" value="C:nucleotide-activated protein kinase complex"/>
    <property type="evidence" value="ECO:0007669"/>
    <property type="project" value="TreeGrafter"/>
</dbReference>
<evidence type="ECO:0000313" key="5">
    <source>
        <dbReference type="Proteomes" id="UP001316803"/>
    </source>
</evidence>
<feature type="domain" description="AMP-activated protein kinase glycogen-binding" evidence="3">
    <location>
        <begin position="17"/>
        <end position="95"/>
    </location>
</feature>
<evidence type="ECO:0000259" key="3">
    <source>
        <dbReference type="Pfam" id="PF16561"/>
    </source>
</evidence>
<accession>A0AAN8EVC8</accession>
<reference evidence="4 5" key="1">
    <citation type="submission" date="2022-12" db="EMBL/GenBank/DDBJ databases">
        <title>Genomic features and morphological characterization of a novel Knufia sp. strain isolated from spacecraft assembly facility.</title>
        <authorList>
            <person name="Teixeira M."/>
            <person name="Chander A.M."/>
            <person name="Stajich J.E."/>
            <person name="Venkateswaran K."/>
        </authorList>
    </citation>
    <scope>NUCLEOTIDE SEQUENCE [LARGE SCALE GENOMIC DNA]</scope>
    <source>
        <strain evidence="4 5">FJI-L2-BK-P2</strain>
    </source>
</reference>
<dbReference type="SUPFAM" id="SSF81296">
    <property type="entry name" value="E set domains"/>
    <property type="match status" value="1"/>
</dbReference>
<comment type="similarity">
    <text evidence="1">Belongs to the 5'-AMP-activated protein kinase beta subunit family.</text>
</comment>
<feature type="compositionally biased region" description="Basic and acidic residues" evidence="2">
    <location>
        <begin position="113"/>
        <end position="124"/>
    </location>
</feature>
<feature type="compositionally biased region" description="Polar residues" evidence="2">
    <location>
        <begin position="144"/>
        <end position="162"/>
    </location>
</feature>
<dbReference type="PANTHER" id="PTHR10343">
    <property type="entry name" value="5'-AMP-ACTIVATED PROTEIN KINASE , BETA SUBUNIT"/>
    <property type="match status" value="1"/>
</dbReference>
<evidence type="ECO:0000256" key="1">
    <source>
        <dbReference type="ARBA" id="ARBA00010926"/>
    </source>
</evidence>
<feature type="compositionally biased region" description="Basic and acidic residues" evidence="2">
    <location>
        <begin position="165"/>
        <end position="174"/>
    </location>
</feature>
<dbReference type="Proteomes" id="UP001316803">
    <property type="component" value="Unassembled WGS sequence"/>
</dbReference>